<gene>
    <name evidence="2" type="ORF">POM88_041754</name>
</gene>
<evidence type="ECO:0000256" key="1">
    <source>
        <dbReference type="SAM" id="MobiDB-lite"/>
    </source>
</evidence>
<evidence type="ECO:0000313" key="3">
    <source>
        <dbReference type="Proteomes" id="UP001237642"/>
    </source>
</evidence>
<evidence type="ECO:0000313" key="2">
    <source>
        <dbReference type="EMBL" id="KAK1366193.1"/>
    </source>
</evidence>
<keyword evidence="3" id="KW-1185">Reference proteome</keyword>
<comment type="caution">
    <text evidence="2">The sequence shown here is derived from an EMBL/GenBank/DDBJ whole genome shotgun (WGS) entry which is preliminary data.</text>
</comment>
<protein>
    <submittedName>
        <fullName evidence="2">Uncharacterized protein</fullName>
    </submittedName>
</protein>
<sequence>MSCDVDGARGSRPIAGNSASGGHDRGDRSRDADGASGSRPIGGKSANGGYGRGSKNVDVGGASGSRPRVGVGNIGANSSYIGGGRGGQAYEHHLTDDIYDASSEDFDYDDDSFDDEFDNDLGGSNDKGNGGSEQEGDGNIKNEGDGRSDDEDYDDEAEGGNRVDYDDEVQVEVEGDEDDEEVTAQHNRMSYSLGLFGTPPSDPYLIRMIGRVIDLPIACRTLLALMRVHWPAGCVRTMDVDRRFPRWWSRIRKMFFNLNASSNMLENLCIRFVIEHISDQLVMQAVDRIVAFARAHPDQFDLAPKQVNMLA</sequence>
<dbReference type="AlphaFoldDB" id="A0AAD8HH90"/>
<accession>A0AAD8HH90</accession>
<dbReference type="Proteomes" id="UP001237642">
    <property type="component" value="Unassembled WGS sequence"/>
</dbReference>
<feature type="compositionally biased region" description="Basic and acidic residues" evidence="1">
    <location>
        <begin position="22"/>
        <end position="33"/>
    </location>
</feature>
<proteinExistence type="predicted"/>
<reference evidence="2" key="1">
    <citation type="submission" date="2023-02" db="EMBL/GenBank/DDBJ databases">
        <title>Genome of toxic invasive species Heracleum sosnowskyi carries increased number of genes despite the absence of recent whole-genome duplications.</title>
        <authorList>
            <person name="Schelkunov M."/>
            <person name="Shtratnikova V."/>
            <person name="Makarenko M."/>
            <person name="Klepikova A."/>
            <person name="Omelchenko D."/>
            <person name="Novikova G."/>
            <person name="Obukhova E."/>
            <person name="Bogdanov V."/>
            <person name="Penin A."/>
            <person name="Logacheva M."/>
        </authorList>
    </citation>
    <scope>NUCLEOTIDE SEQUENCE</scope>
    <source>
        <strain evidence="2">Hsosn_3</strain>
        <tissue evidence="2">Leaf</tissue>
    </source>
</reference>
<feature type="region of interest" description="Disordered" evidence="1">
    <location>
        <begin position="1"/>
        <end position="166"/>
    </location>
</feature>
<dbReference type="EMBL" id="JAUIZM010000009">
    <property type="protein sequence ID" value="KAK1366193.1"/>
    <property type="molecule type" value="Genomic_DNA"/>
</dbReference>
<feature type="compositionally biased region" description="Acidic residues" evidence="1">
    <location>
        <begin position="97"/>
        <end position="119"/>
    </location>
</feature>
<reference evidence="2" key="2">
    <citation type="submission" date="2023-05" db="EMBL/GenBank/DDBJ databases">
        <authorList>
            <person name="Schelkunov M.I."/>
        </authorList>
    </citation>
    <scope>NUCLEOTIDE SEQUENCE</scope>
    <source>
        <strain evidence="2">Hsosn_3</strain>
        <tissue evidence="2">Leaf</tissue>
    </source>
</reference>
<name>A0AAD8HH90_9APIA</name>
<feature type="compositionally biased region" description="Acidic residues" evidence="1">
    <location>
        <begin position="148"/>
        <end position="158"/>
    </location>
</feature>
<feature type="compositionally biased region" description="Basic and acidic residues" evidence="1">
    <location>
        <begin position="138"/>
        <end position="147"/>
    </location>
</feature>
<organism evidence="2 3">
    <name type="scientific">Heracleum sosnowskyi</name>
    <dbReference type="NCBI Taxonomy" id="360622"/>
    <lineage>
        <taxon>Eukaryota</taxon>
        <taxon>Viridiplantae</taxon>
        <taxon>Streptophyta</taxon>
        <taxon>Embryophyta</taxon>
        <taxon>Tracheophyta</taxon>
        <taxon>Spermatophyta</taxon>
        <taxon>Magnoliopsida</taxon>
        <taxon>eudicotyledons</taxon>
        <taxon>Gunneridae</taxon>
        <taxon>Pentapetalae</taxon>
        <taxon>asterids</taxon>
        <taxon>campanulids</taxon>
        <taxon>Apiales</taxon>
        <taxon>Apiaceae</taxon>
        <taxon>Apioideae</taxon>
        <taxon>apioid superclade</taxon>
        <taxon>Tordylieae</taxon>
        <taxon>Tordyliinae</taxon>
        <taxon>Heracleum</taxon>
    </lineage>
</organism>